<dbReference type="Proteomes" id="UP000054826">
    <property type="component" value="Unassembled WGS sequence"/>
</dbReference>
<sequence length="37" mass="4479">MICEIKKLFHLYIVEELSLKCAFNSVYQGKIKQRYEL</sequence>
<dbReference type="AlphaFoldDB" id="A0A0V1G820"/>
<name>A0A0V1G820_TRIPS</name>
<comment type="caution">
    <text evidence="1">The sequence shown here is derived from an EMBL/GenBank/DDBJ whole genome shotgun (WGS) entry which is preliminary data.</text>
</comment>
<reference evidence="1 2" key="1">
    <citation type="submission" date="2015-01" db="EMBL/GenBank/DDBJ databases">
        <title>Evolution of Trichinella species and genotypes.</title>
        <authorList>
            <person name="Korhonen P.K."/>
            <person name="Edoardo P."/>
            <person name="Giuseppe L.R."/>
            <person name="Gasser R.B."/>
        </authorList>
    </citation>
    <scope>NUCLEOTIDE SEQUENCE [LARGE SCALE GENOMIC DNA]</scope>
    <source>
        <strain evidence="1">ISS176</strain>
    </source>
</reference>
<proteinExistence type="predicted"/>
<evidence type="ECO:0000313" key="1">
    <source>
        <dbReference type="EMBL" id="KRY94242.1"/>
    </source>
</evidence>
<dbReference type="EMBL" id="JYDV01005953">
    <property type="protein sequence ID" value="KRY94242.1"/>
    <property type="molecule type" value="Genomic_DNA"/>
</dbReference>
<evidence type="ECO:0000313" key="2">
    <source>
        <dbReference type="Proteomes" id="UP000054826"/>
    </source>
</evidence>
<organism evidence="1 2">
    <name type="scientific">Trichinella pseudospiralis</name>
    <name type="common">Parasitic roundworm</name>
    <dbReference type="NCBI Taxonomy" id="6337"/>
    <lineage>
        <taxon>Eukaryota</taxon>
        <taxon>Metazoa</taxon>
        <taxon>Ecdysozoa</taxon>
        <taxon>Nematoda</taxon>
        <taxon>Enoplea</taxon>
        <taxon>Dorylaimia</taxon>
        <taxon>Trichinellida</taxon>
        <taxon>Trichinellidae</taxon>
        <taxon>Trichinella</taxon>
    </lineage>
</organism>
<gene>
    <name evidence="1" type="ORF">T4C_13323</name>
</gene>
<protein>
    <submittedName>
        <fullName evidence="1">Uncharacterized protein</fullName>
    </submittedName>
</protein>
<accession>A0A0V1G820</accession>